<keyword evidence="6" id="KW-0539">Nucleus</keyword>
<evidence type="ECO:0000313" key="9">
    <source>
        <dbReference type="EMBL" id="OAY68536.1"/>
    </source>
</evidence>
<feature type="domain" description="HTH myb-type" evidence="8">
    <location>
        <begin position="9"/>
        <end position="61"/>
    </location>
</feature>
<evidence type="ECO:0000256" key="2">
    <source>
        <dbReference type="ARBA" id="ARBA00022737"/>
    </source>
</evidence>
<protein>
    <submittedName>
        <fullName evidence="9">Transcription factor MYB39</fullName>
    </submittedName>
</protein>
<feature type="domain" description="Myb-like" evidence="7">
    <location>
        <begin position="62"/>
        <end position="112"/>
    </location>
</feature>
<evidence type="ECO:0000256" key="4">
    <source>
        <dbReference type="ARBA" id="ARBA00023125"/>
    </source>
</evidence>
<evidence type="ECO:0000256" key="5">
    <source>
        <dbReference type="ARBA" id="ARBA00023163"/>
    </source>
</evidence>
<keyword evidence="3" id="KW-0805">Transcription regulation</keyword>
<dbReference type="PANTHER" id="PTHR47994">
    <property type="entry name" value="F14D16.11-RELATED"/>
    <property type="match status" value="1"/>
</dbReference>
<keyword evidence="4" id="KW-0238">DNA-binding</keyword>
<organism evidence="9 10">
    <name type="scientific">Ananas comosus</name>
    <name type="common">Pineapple</name>
    <name type="synonym">Ananas ananas</name>
    <dbReference type="NCBI Taxonomy" id="4615"/>
    <lineage>
        <taxon>Eukaryota</taxon>
        <taxon>Viridiplantae</taxon>
        <taxon>Streptophyta</taxon>
        <taxon>Embryophyta</taxon>
        <taxon>Tracheophyta</taxon>
        <taxon>Spermatophyta</taxon>
        <taxon>Magnoliopsida</taxon>
        <taxon>Liliopsida</taxon>
        <taxon>Poales</taxon>
        <taxon>Bromeliaceae</taxon>
        <taxon>Bromelioideae</taxon>
        <taxon>Ananas</taxon>
    </lineage>
</organism>
<dbReference type="GO" id="GO:0005634">
    <property type="term" value="C:nucleus"/>
    <property type="evidence" value="ECO:0007669"/>
    <property type="project" value="UniProtKB-SubCell"/>
</dbReference>
<dbReference type="PROSITE" id="PS51294">
    <property type="entry name" value="HTH_MYB"/>
    <property type="match status" value="2"/>
</dbReference>
<evidence type="ECO:0000256" key="3">
    <source>
        <dbReference type="ARBA" id="ARBA00023015"/>
    </source>
</evidence>
<feature type="domain" description="HTH myb-type" evidence="8">
    <location>
        <begin position="62"/>
        <end position="116"/>
    </location>
</feature>
<evidence type="ECO:0000256" key="6">
    <source>
        <dbReference type="ARBA" id="ARBA00023242"/>
    </source>
</evidence>
<evidence type="ECO:0000313" key="10">
    <source>
        <dbReference type="Proteomes" id="UP000092600"/>
    </source>
</evidence>
<dbReference type="InterPro" id="IPR017930">
    <property type="entry name" value="Myb_dom"/>
</dbReference>
<accession>A0A199UV65</accession>
<dbReference type="SUPFAM" id="SSF46689">
    <property type="entry name" value="Homeodomain-like"/>
    <property type="match status" value="1"/>
</dbReference>
<feature type="domain" description="Myb-like" evidence="7">
    <location>
        <begin position="9"/>
        <end position="61"/>
    </location>
</feature>
<evidence type="ECO:0000259" key="8">
    <source>
        <dbReference type="PROSITE" id="PS51294"/>
    </source>
</evidence>
<dbReference type="SMART" id="SM00717">
    <property type="entry name" value="SANT"/>
    <property type="match status" value="2"/>
</dbReference>
<dbReference type="Gene3D" id="1.10.10.60">
    <property type="entry name" value="Homeodomain-like"/>
    <property type="match status" value="2"/>
</dbReference>
<dbReference type="CDD" id="cd00167">
    <property type="entry name" value="SANT"/>
    <property type="match status" value="2"/>
</dbReference>
<keyword evidence="5" id="KW-0804">Transcription</keyword>
<comment type="subcellular location">
    <subcellularLocation>
        <location evidence="1">Nucleus</location>
    </subcellularLocation>
</comment>
<dbReference type="InterPro" id="IPR009057">
    <property type="entry name" value="Homeodomain-like_sf"/>
</dbReference>
<evidence type="ECO:0000256" key="1">
    <source>
        <dbReference type="ARBA" id="ARBA00004123"/>
    </source>
</evidence>
<name>A0A199UV65_ANACO</name>
<dbReference type="Pfam" id="PF00249">
    <property type="entry name" value="Myb_DNA-binding"/>
    <property type="match status" value="2"/>
</dbReference>
<dbReference type="FunFam" id="1.10.10.60:FF:000001">
    <property type="entry name" value="MYB-related transcription factor"/>
    <property type="match status" value="1"/>
</dbReference>
<sequence length="376" mass="40927">MGRAPCCDDVGLKKGPWTPEEDKLLTDYIQQNGHGSWRRLPKLAGLNRCGKSCRLRWTNYLRPDIKRGRFSEDEEKLIIHLHSVLGNKWSSIATRLPGRTDNEIKNYWNTHLRKKLLNMGIDPVTHRPRADLNLLASLPNLLTVANLGNNLRSHWDINALRLQADAANLAKLQVLQSLLQVLTNNTATSAPNMDLLSLLGSSSSTSLRNKQLSDLLQFRSQYEGILGSSLGLQSAITASSSLSNLELMNSLHNFQGCMETKPINIDGGGDDAVAAPMEGCSSSELGLESNAASTNTNLCSLPTSNSTPSLVSASPENCPHADPINANDGSINSPTSAPFDGWESLNLDDLNIDLGLKDILEQMSWLNTPLSAEGSH</sequence>
<comment type="caution">
    <text evidence="9">The sequence shown here is derived from an EMBL/GenBank/DDBJ whole genome shotgun (WGS) entry which is preliminary data.</text>
</comment>
<dbReference type="GO" id="GO:0003677">
    <property type="term" value="F:DNA binding"/>
    <property type="evidence" value="ECO:0007669"/>
    <property type="project" value="UniProtKB-KW"/>
</dbReference>
<proteinExistence type="predicted"/>
<dbReference type="PROSITE" id="PS50090">
    <property type="entry name" value="MYB_LIKE"/>
    <property type="match status" value="2"/>
</dbReference>
<dbReference type="AlphaFoldDB" id="A0A199UV65"/>
<dbReference type="EMBL" id="LSRQ01004888">
    <property type="protein sequence ID" value="OAY68536.1"/>
    <property type="molecule type" value="Genomic_DNA"/>
</dbReference>
<dbReference type="PANTHER" id="PTHR47994:SF5">
    <property type="entry name" value="F14D16.11-RELATED"/>
    <property type="match status" value="1"/>
</dbReference>
<dbReference type="FunFam" id="1.10.10.60:FF:000349">
    <property type="entry name" value="Transcription factor MYB39"/>
    <property type="match status" value="1"/>
</dbReference>
<evidence type="ECO:0000259" key="7">
    <source>
        <dbReference type="PROSITE" id="PS50090"/>
    </source>
</evidence>
<dbReference type="InterPro" id="IPR015495">
    <property type="entry name" value="Myb_TF_plants"/>
</dbReference>
<dbReference type="Proteomes" id="UP000092600">
    <property type="component" value="Unassembled WGS sequence"/>
</dbReference>
<dbReference type="InterPro" id="IPR001005">
    <property type="entry name" value="SANT/Myb"/>
</dbReference>
<reference evidence="9 10" key="1">
    <citation type="journal article" date="2016" name="DNA Res.">
        <title>The draft genome of MD-2 pineapple using hybrid error correction of long reads.</title>
        <authorList>
            <person name="Redwan R.M."/>
            <person name="Saidin A."/>
            <person name="Kumar S.V."/>
        </authorList>
    </citation>
    <scope>NUCLEOTIDE SEQUENCE [LARGE SCALE GENOMIC DNA]</scope>
    <source>
        <strain evidence="10">cv. MD2</strain>
        <tissue evidence="9">Leaf</tissue>
    </source>
</reference>
<gene>
    <name evidence="9" type="ORF">ACMD2_04406</name>
</gene>
<keyword evidence="2" id="KW-0677">Repeat</keyword>
<dbReference type="STRING" id="4615.A0A199UV65"/>